<comment type="caution">
    <text evidence="3">The sequence shown here is derived from an EMBL/GenBank/DDBJ whole genome shotgun (WGS) entry which is preliminary data.</text>
</comment>
<dbReference type="PANTHER" id="PTHR46083">
    <property type="match status" value="1"/>
</dbReference>
<dbReference type="PANTHER" id="PTHR46083:SF5">
    <property type="entry name" value="STARCH SYNTHASE 3, CHLOROPLASTIC_AMYLOPLASTIC"/>
    <property type="match status" value="1"/>
</dbReference>
<dbReference type="EMBL" id="JAVIJP010000021">
    <property type="protein sequence ID" value="KAL3638088.1"/>
    <property type="molecule type" value="Genomic_DNA"/>
</dbReference>
<organism evidence="3 4">
    <name type="scientific">Castilleja foliolosa</name>
    <dbReference type="NCBI Taxonomy" id="1961234"/>
    <lineage>
        <taxon>Eukaryota</taxon>
        <taxon>Viridiplantae</taxon>
        <taxon>Streptophyta</taxon>
        <taxon>Embryophyta</taxon>
        <taxon>Tracheophyta</taxon>
        <taxon>Spermatophyta</taxon>
        <taxon>Magnoliopsida</taxon>
        <taxon>eudicotyledons</taxon>
        <taxon>Gunneridae</taxon>
        <taxon>Pentapetalae</taxon>
        <taxon>asterids</taxon>
        <taxon>lamiids</taxon>
        <taxon>Lamiales</taxon>
        <taxon>Orobanchaceae</taxon>
        <taxon>Pedicularideae</taxon>
        <taxon>Castillejinae</taxon>
        <taxon>Castilleja</taxon>
    </lineage>
</organism>
<evidence type="ECO:0000313" key="3">
    <source>
        <dbReference type="EMBL" id="KAL3638088.1"/>
    </source>
</evidence>
<dbReference type="AlphaFoldDB" id="A0ABD3D7M0"/>
<comment type="catalytic activity">
    <reaction evidence="1">
        <text>[(1-&gt;4)-alpha-D-glucosyl](n) + ADP-alpha-D-glucose = [(1-&gt;4)-alpha-D-glucosyl](n+1) + ADP + H(+)</text>
        <dbReference type="Rhea" id="RHEA:18189"/>
        <dbReference type="Rhea" id="RHEA-COMP:9584"/>
        <dbReference type="Rhea" id="RHEA-COMP:9587"/>
        <dbReference type="ChEBI" id="CHEBI:15378"/>
        <dbReference type="ChEBI" id="CHEBI:15444"/>
        <dbReference type="ChEBI" id="CHEBI:57498"/>
        <dbReference type="ChEBI" id="CHEBI:456216"/>
        <dbReference type="EC" id="2.4.1.21"/>
    </reaction>
</comment>
<dbReference type="Proteomes" id="UP001632038">
    <property type="component" value="Unassembled WGS sequence"/>
</dbReference>
<name>A0ABD3D7M0_9LAMI</name>
<gene>
    <name evidence="3" type="ORF">CASFOL_018101</name>
</gene>
<dbReference type="GO" id="GO:0009011">
    <property type="term" value="F:alpha-1,4-glucan glucosyltransferase (ADP-glucose donor) activity"/>
    <property type="evidence" value="ECO:0007669"/>
    <property type="project" value="UniProtKB-EC"/>
</dbReference>
<proteinExistence type="predicted"/>
<evidence type="ECO:0000256" key="2">
    <source>
        <dbReference type="ARBA" id="ARBA00012588"/>
    </source>
</evidence>
<keyword evidence="4" id="KW-1185">Reference proteome</keyword>
<accession>A0ABD3D7M0</accession>
<evidence type="ECO:0000256" key="1">
    <source>
        <dbReference type="ARBA" id="ARBA00001478"/>
    </source>
</evidence>
<dbReference type="EC" id="2.4.1.21" evidence="2"/>
<evidence type="ECO:0000313" key="4">
    <source>
        <dbReference type="Proteomes" id="UP001632038"/>
    </source>
</evidence>
<reference evidence="4" key="1">
    <citation type="journal article" date="2024" name="IScience">
        <title>Strigolactones Initiate the Formation of Haustorium-like Structures in Castilleja.</title>
        <authorList>
            <person name="Buerger M."/>
            <person name="Peterson D."/>
            <person name="Chory J."/>
        </authorList>
    </citation>
    <scope>NUCLEOTIDE SEQUENCE [LARGE SCALE GENOMIC DNA]</scope>
</reference>
<protein>
    <recommendedName>
        <fullName evidence="2">starch synthase</fullName>
        <ecNumber evidence="2">2.4.1.21</ecNumber>
    </recommendedName>
</protein>
<sequence length="135" mass="15153">MINTCELKSGEVCDIPQKSGIEETTVGECKSFSVGVLWELEFRRSYGTCLVDFSEFFGVGCIYGRSNDGQRFGFFCHAALEFLLQSGFHPVRRHSEEYCAMYDICGKRSDGKVLNCPVGSPSVKPLFYSLKLFES</sequence>